<dbReference type="EMBL" id="BAAAON010000003">
    <property type="protein sequence ID" value="GAA2177222.1"/>
    <property type="molecule type" value="Genomic_DNA"/>
</dbReference>
<gene>
    <name evidence="1" type="ORF">GCM10009784_27000</name>
</gene>
<keyword evidence="1" id="KW-0560">Oxidoreductase</keyword>
<proteinExistence type="predicted"/>
<comment type="caution">
    <text evidence="1">The sequence shown here is derived from an EMBL/GenBank/DDBJ whole genome shotgun (WGS) entry which is preliminary data.</text>
</comment>
<organism evidence="1 2">
    <name type="scientific">Arthrobacter parietis</name>
    <dbReference type="NCBI Taxonomy" id="271434"/>
    <lineage>
        <taxon>Bacteria</taxon>
        <taxon>Bacillati</taxon>
        <taxon>Actinomycetota</taxon>
        <taxon>Actinomycetes</taxon>
        <taxon>Micrococcales</taxon>
        <taxon>Micrococcaceae</taxon>
        <taxon>Arthrobacter</taxon>
    </lineage>
</organism>
<dbReference type="RefSeq" id="WP_346028590.1">
    <property type="nucleotide sequence ID" value="NZ_BAAAON010000003.1"/>
</dbReference>
<dbReference type="GO" id="GO:0004601">
    <property type="term" value="F:peroxidase activity"/>
    <property type="evidence" value="ECO:0007669"/>
    <property type="project" value="UniProtKB-KW"/>
</dbReference>
<protein>
    <submittedName>
        <fullName evidence="1">Heme peroxidase</fullName>
    </submittedName>
</protein>
<dbReference type="Proteomes" id="UP001500974">
    <property type="component" value="Unassembled WGS sequence"/>
</dbReference>
<keyword evidence="1" id="KW-0575">Peroxidase</keyword>
<keyword evidence="2" id="KW-1185">Reference proteome</keyword>
<reference evidence="1 2" key="1">
    <citation type="journal article" date="2019" name="Int. J. Syst. Evol. Microbiol.">
        <title>The Global Catalogue of Microorganisms (GCM) 10K type strain sequencing project: providing services to taxonomists for standard genome sequencing and annotation.</title>
        <authorList>
            <consortium name="The Broad Institute Genomics Platform"/>
            <consortium name="The Broad Institute Genome Sequencing Center for Infectious Disease"/>
            <person name="Wu L."/>
            <person name="Ma J."/>
        </authorList>
    </citation>
    <scope>NUCLEOTIDE SEQUENCE [LARGE SCALE GENOMIC DNA]</scope>
    <source>
        <strain evidence="1 2">JCM 14917</strain>
    </source>
</reference>
<evidence type="ECO:0000313" key="2">
    <source>
        <dbReference type="Proteomes" id="UP001500974"/>
    </source>
</evidence>
<accession>A0ABN3AZF4</accession>
<evidence type="ECO:0000313" key="1">
    <source>
        <dbReference type="EMBL" id="GAA2177222.1"/>
    </source>
</evidence>
<name>A0ABN3AZF4_9MICC</name>
<sequence>MNYEFSSYVDRLTEVCRTEFGDESRWFDPKGYRDALALCIIDSIYSTGSHYKSVINVVNEYWSYRVTQGADPSRDGAQELSATFEEVGGSEQWAALVDNRKPAHTSAGAPLKAEVVRQAAIALREIGILTTQDLRDEYEKDETLSRVKSVWLKLPSQSSGITFNYLLILAGLQSVKADRMILRFIQQHTDLGRSEISPHQAATLIKRVADAYPTTARKLDHVIWRHTSGREHLRPETVDVG</sequence>